<reference evidence="2 3" key="1">
    <citation type="submission" date="2015-01" db="EMBL/GenBank/DDBJ databases">
        <title>Evolution of Trichinella species and genotypes.</title>
        <authorList>
            <person name="Korhonen P.K."/>
            <person name="Edoardo P."/>
            <person name="Giuseppe L.R."/>
            <person name="Gasser R.B."/>
        </authorList>
    </citation>
    <scope>NUCLEOTIDE SEQUENCE [LARGE SCALE GENOMIC DNA]</scope>
    <source>
        <strain evidence="2">ISS37</strain>
    </source>
</reference>
<evidence type="ECO:0000256" key="1">
    <source>
        <dbReference type="SAM" id="MobiDB-lite"/>
    </source>
</evidence>
<feature type="region of interest" description="Disordered" evidence="1">
    <location>
        <begin position="99"/>
        <end position="118"/>
    </location>
</feature>
<accession>A0A0V0S0E7</accession>
<evidence type="ECO:0000313" key="3">
    <source>
        <dbReference type="Proteomes" id="UP000054630"/>
    </source>
</evidence>
<organism evidence="2 3">
    <name type="scientific">Trichinella nelsoni</name>
    <dbReference type="NCBI Taxonomy" id="6336"/>
    <lineage>
        <taxon>Eukaryota</taxon>
        <taxon>Metazoa</taxon>
        <taxon>Ecdysozoa</taxon>
        <taxon>Nematoda</taxon>
        <taxon>Enoplea</taxon>
        <taxon>Dorylaimia</taxon>
        <taxon>Trichinellida</taxon>
        <taxon>Trichinellidae</taxon>
        <taxon>Trichinella</taxon>
    </lineage>
</organism>
<comment type="caution">
    <text evidence="2">The sequence shown here is derived from an EMBL/GenBank/DDBJ whole genome shotgun (WGS) entry which is preliminary data.</text>
</comment>
<dbReference type="Proteomes" id="UP000054630">
    <property type="component" value="Unassembled WGS sequence"/>
</dbReference>
<dbReference type="OrthoDB" id="10664530at2759"/>
<gene>
    <name evidence="2" type="ORF">T07_3696</name>
</gene>
<dbReference type="EMBL" id="JYDL01000051">
    <property type="protein sequence ID" value="KRX20246.1"/>
    <property type="molecule type" value="Genomic_DNA"/>
</dbReference>
<feature type="compositionally biased region" description="Basic and acidic residues" evidence="1">
    <location>
        <begin position="99"/>
        <end position="110"/>
    </location>
</feature>
<dbReference type="AlphaFoldDB" id="A0A0V0S0E7"/>
<keyword evidence="3" id="KW-1185">Reference proteome</keyword>
<sequence length="202" mass="23818">MERHHGKFNQYATASVGTFIVFCYNEKLPCVITNNTLEPVGKAFTAATEPQFSYVDIYCYQKQNTRILRDILQRHSGTARKRHEFQVNTGWQQYRLHEKTHTSSTEERHRVNSKSHQKKRRTCLMEQIQYLTMFVMPSLERIHVILTYDSAQSKRNTKKDEQQVVRSIPQPSSLKLTQQRRTDHTIDFMTVQQLSPLCQRLA</sequence>
<protein>
    <submittedName>
        <fullName evidence="2">Uncharacterized protein</fullName>
    </submittedName>
</protein>
<evidence type="ECO:0000313" key="2">
    <source>
        <dbReference type="EMBL" id="KRX20246.1"/>
    </source>
</evidence>
<proteinExistence type="predicted"/>
<name>A0A0V0S0E7_9BILA</name>